<evidence type="ECO:0000256" key="1">
    <source>
        <dbReference type="SAM" id="MobiDB-lite"/>
    </source>
</evidence>
<dbReference type="EMBL" id="CP014145">
    <property type="protein sequence ID" value="AMB58775.1"/>
    <property type="molecule type" value="Genomic_DNA"/>
</dbReference>
<reference evidence="4" key="2">
    <citation type="submission" date="2016-01" db="EMBL/GenBank/DDBJ databases">
        <title>First complete genome sequence of a species in the genus Microterricola, an extremophilic cold active enzyme producing strain ERGS5:02 isolated from Sikkim Himalaya.</title>
        <authorList>
            <person name="Kumar R."/>
            <person name="Singh D."/>
            <person name="Swarnkar M.K."/>
        </authorList>
    </citation>
    <scope>NUCLEOTIDE SEQUENCE [LARGE SCALE GENOMIC DNA]</scope>
    <source>
        <strain evidence="4">ERGS5:02</strain>
    </source>
</reference>
<evidence type="ECO:0000313" key="4">
    <source>
        <dbReference type="Proteomes" id="UP000058305"/>
    </source>
</evidence>
<feature type="domain" description="PKD" evidence="2">
    <location>
        <begin position="92"/>
        <end position="170"/>
    </location>
</feature>
<dbReference type="PROSITE" id="PS50093">
    <property type="entry name" value="PKD"/>
    <property type="match status" value="1"/>
</dbReference>
<reference evidence="3 4" key="1">
    <citation type="journal article" date="2016" name="J. Biotechnol.">
        <title>First complete genome sequence of a species in the genus Microterricola, an extremophilic cold active enzyme producing bacterial strain ERGS5:02 isolated from Sikkim Himalaya.</title>
        <authorList>
            <person name="Himanshu"/>
            <person name="Swarnkar M.K."/>
            <person name="Singh D."/>
            <person name="Kumar R."/>
        </authorList>
    </citation>
    <scope>NUCLEOTIDE SEQUENCE [LARGE SCALE GENOMIC DNA]</scope>
    <source>
        <strain evidence="3 4">ERGS5:02</strain>
    </source>
</reference>
<dbReference type="Proteomes" id="UP000058305">
    <property type="component" value="Chromosome"/>
</dbReference>
<sequence>MDLIGQGENVSGGGAGGDGFESVGGGTDAQTPPVLGAEETPANDNGQPPECRDAPDVCDPELVVTWSDIASFRASAPTLAMEPAGWAVRGLPTNFVAAASVEVIAGRLLNFPAEVRFTPAGYAWDYGDGSTRYSASGGASWSATGVAEFAETSTSHVYTTRGDFAATVAVELAAEYRFGGGAWHSIAGSIRVAGAASPVAVKSATTVLVAGNCLEQPEGPGC</sequence>
<keyword evidence="4" id="KW-1185">Reference proteome</keyword>
<evidence type="ECO:0000259" key="2">
    <source>
        <dbReference type="PROSITE" id="PS50093"/>
    </source>
</evidence>
<dbReference type="InterPro" id="IPR035986">
    <property type="entry name" value="PKD_dom_sf"/>
</dbReference>
<dbReference type="Gene3D" id="2.60.40.10">
    <property type="entry name" value="Immunoglobulins"/>
    <property type="match status" value="1"/>
</dbReference>
<dbReference type="InterPro" id="IPR013783">
    <property type="entry name" value="Ig-like_fold"/>
</dbReference>
<accession>A0A109QWU2</accession>
<evidence type="ECO:0000313" key="3">
    <source>
        <dbReference type="EMBL" id="AMB58775.1"/>
    </source>
</evidence>
<dbReference type="Pfam" id="PF00801">
    <property type="entry name" value="PKD"/>
    <property type="match status" value="1"/>
</dbReference>
<feature type="region of interest" description="Disordered" evidence="1">
    <location>
        <begin position="1"/>
        <end position="55"/>
    </location>
</feature>
<name>A0A109QWU2_9MICO</name>
<gene>
    <name evidence="3" type="ORF">AWU67_07755</name>
</gene>
<dbReference type="InterPro" id="IPR000601">
    <property type="entry name" value="PKD_dom"/>
</dbReference>
<protein>
    <recommendedName>
        <fullName evidence="2">PKD domain-containing protein</fullName>
    </recommendedName>
</protein>
<organism evidence="3 4">
    <name type="scientific">Microterricola viridarii</name>
    <dbReference type="NCBI Taxonomy" id="412690"/>
    <lineage>
        <taxon>Bacteria</taxon>
        <taxon>Bacillati</taxon>
        <taxon>Actinomycetota</taxon>
        <taxon>Actinomycetes</taxon>
        <taxon>Micrococcales</taxon>
        <taxon>Microbacteriaceae</taxon>
        <taxon>Microterricola</taxon>
    </lineage>
</organism>
<dbReference type="AlphaFoldDB" id="A0A109QWU2"/>
<dbReference type="KEGG" id="mvd:AWU67_07755"/>
<feature type="compositionally biased region" description="Gly residues" evidence="1">
    <location>
        <begin position="10"/>
        <end position="27"/>
    </location>
</feature>
<proteinExistence type="predicted"/>
<dbReference type="SUPFAM" id="SSF49299">
    <property type="entry name" value="PKD domain"/>
    <property type="match status" value="1"/>
</dbReference>
<dbReference type="GO" id="GO:0005975">
    <property type="term" value="P:carbohydrate metabolic process"/>
    <property type="evidence" value="ECO:0007669"/>
    <property type="project" value="UniProtKB-ARBA"/>
</dbReference>